<dbReference type="EMBL" id="HF935726">
    <property type="protein sequence ID" value="CCX12895.1"/>
    <property type="molecule type" value="Genomic_DNA"/>
</dbReference>
<dbReference type="eggNOG" id="ENOG502REK8">
    <property type="taxonomic scope" value="Eukaryota"/>
</dbReference>
<dbReference type="CDD" id="cd09917">
    <property type="entry name" value="F-box_SF"/>
    <property type="match status" value="1"/>
</dbReference>
<dbReference type="Gene3D" id="1.20.1280.50">
    <property type="match status" value="1"/>
</dbReference>
<dbReference type="InterPro" id="IPR036047">
    <property type="entry name" value="F-box-like_dom_sf"/>
</dbReference>
<organism evidence="3 4">
    <name type="scientific">Pyronema omphalodes (strain CBS 100304)</name>
    <name type="common">Pyronema confluens</name>
    <dbReference type="NCBI Taxonomy" id="1076935"/>
    <lineage>
        <taxon>Eukaryota</taxon>
        <taxon>Fungi</taxon>
        <taxon>Dikarya</taxon>
        <taxon>Ascomycota</taxon>
        <taxon>Pezizomycotina</taxon>
        <taxon>Pezizomycetes</taxon>
        <taxon>Pezizales</taxon>
        <taxon>Pyronemataceae</taxon>
        <taxon>Pyronema</taxon>
    </lineage>
</organism>
<reference evidence="3 4" key="1">
    <citation type="journal article" date="2013" name="PLoS Genet.">
        <title>The genome and development-dependent transcriptomes of Pyronema confluens: a window into fungal evolution.</title>
        <authorList>
            <person name="Traeger S."/>
            <person name="Altegoer F."/>
            <person name="Freitag M."/>
            <person name="Gabaldon T."/>
            <person name="Kempken F."/>
            <person name="Kumar A."/>
            <person name="Marcet-Houben M."/>
            <person name="Poggeler S."/>
            <person name="Stajich J.E."/>
            <person name="Nowrousian M."/>
        </authorList>
    </citation>
    <scope>NUCLEOTIDE SEQUENCE [LARGE SCALE GENOMIC DNA]</scope>
    <source>
        <strain evidence="4">CBS 100304</strain>
        <tissue evidence="3">Vegetative mycelium</tissue>
    </source>
</reference>
<gene>
    <name evidence="3" type="ORF">PCON_12489</name>
</gene>
<dbReference type="InterPro" id="IPR032675">
    <property type="entry name" value="LRR_dom_sf"/>
</dbReference>
<dbReference type="OMA" id="CPDIRKM"/>
<name>U4L6B0_PYROM</name>
<protein>
    <recommendedName>
        <fullName evidence="2">F-box domain-containing protein</fullName>
    </recommendedName>
</protein>
<dbReference type="SUPFAM" id="SSF81383">
    <property type="entry name" value="F-box domain"/>
    <property type="match status" value="1"/>
</dbReference>
<dbReference type="Gene3D" id="3.80.10.10">
    <property type="entry name" value="Ribonuclease Inhibitor"/>
    <property type="match status" value="1"/>
</dbReference>
<keyword evidence="4" id="KW-1185">Reference proteome</keyword>
<proteinExistence type="predicted"/>
<feature type="domain" description="F-box" evidence="2">
    <location>
        <begin position="90"/>
        <end position="148"/>
    </location>
</feature>
<dbReference type="STRING" id="1076935.U4L6B0"/>
<sequence length="631" mass="70906">MNFFRKIFRSKKRSRAHTDAQRYVSDYNEARGYYNNADDKGDYKISRDDAFLPPRFPEANTNRPMSAPPSPIGISDYPTYNFRTGHSAVSRLPDNVLDRIFTFVCPHATDHSYLSAEETATEAGCMLCDMRDLARCGTVNRRWHRIAEPLQYTSIRLDSVHYCGLEEELETKRKRGSFFQKKHEAPVEVPEMRMRLLYRTFQENERIACLVQYLRVPYMTRETCIADHARLVSLTPEMRYCDMAEGVYSDDNTCVGLKAILYARCPELRKMTWTTGSEKNFADLWQQQPWRNLEVVKLDSMRIENGDLLRVLNSLPALHDLTLKSLPWITDNIFTPTFAGSFPALQTLILDDLETLSSAALLSYLNRPIVSASLTSLSILNTPLPPGSLASILLAATSLESLHYATTVTRAFSDSSPEPLRSTSLRKLHYEITPCASVKGLSTPTPSYYHYLASSILSQSLPQLCALYVRESEFVDRLEGHLVSFSVPLTVHTKSADHLDWSKFLIPATSDPSDTSGGHNGHAGLEVKAVWEMPRNSLVADFGDKRMSGFLQAWGEGELLVPPSPGFRRDPVGSRPGSRGSEYGRDQQSPGPRLMLAVPGSPRQGGFGGLVMPSPGFGKKERRGSRQDLWR</sequence>
<evidence type="ECO:0000256" key="1">
    <source>
        <dbReference type="SAM" id="MobiDB-lite"/>
    </source>
</evidence>
<dbReference type="SUPFAM" id="SSF52047">
    <property type="entry name" value="RNI-like"/>
    <property type="match status" value="1"/>
</dbReference>
<dbReference type="Pfam" id="PF12937">
    <property type="entry name" value="F-box-like"/>
    <property type="match status" value="1"/>
</dbReference>
<dbReference type="AlphaFoldDB" id="U4L6B0"/>
<dbReference type="Proteomes" id="UP000018144">
    <property type="component" value="Unassembled WGS sequence"/>
</dbReference>
<accession>U4L6B0</accession>
<dbReference type="OrthoDB" id="5405297at2759"/>
<evidence type="ECO:0000259" key="2">
    <source>
        <dbReference type="Pfam" id="PF12937"/>
    </source>
</evidence>
<evidence type="ECO:0000313" key="3">
    <source>
        <dbReference type="EMBL" id="CCX12895.1"/>
    </source>
</evidence>
<evidence type="ECO:0000313" key="4">
    <source>
        <dbReference type="Proteomes" id="UP000018144"/>
    </source>
</evidence>
<dbReference type="InterPro" id="IPR001810">
    <property type="entry name" value="F-box_dom"/>
</dbReference>
<feature type="region of interest" description="Disordered" evidence="1">
    <location>
        <begin position="561"/>
        <end position="631"/>
    </location>
</feature>